<dbReference type="InterPro" id="IPR018669">
    <property type="entry name" value="Toxin_HigB"/>
</dbReference>
<gene>
    <name evidence="1" type="ORF">AO353_12760</name>
</gene>
<evidence type="ECO:0000313" key="2">
    <source>
        <dbReference type="Proteomes" id="UP000066487"/>
    </source>
</evidence>
<dbReference type="Proteomes" id="UP000066487">
    <property type="component" value="Chromosome"/>
</dbReference>
<reference evidence="2" key="1">
    <citation type="submission" date="2015-09" db="EMBL/GenBank/DDBJ databases">
        <title>Whole genome sequence of Pseudomonas fluorescens FW300-N2E3.</title>
        <authorList>
            <person name="Ray J."/>
            <person name="Melnyk R."/>
            <person name="Deutschbauer A."/>
        </authorList>
    </citation>
    <scope>NUCLEOTIDE SEQUENCE [LARGE SCALE GENOMIC DNA]</scope>
    <source>
        <strain evidence="2">FW300-N2E3</strain>
    </source>
</reference>
<evidence type="ECO:0000313" key="1">
    <source>
        <dbReference type="EMBL" id="ALI01911.1"/>
    </source>
</evidence>
<reference evidence="1 2" key="2">
    <citation type="journal article" date="2018" name="Nature">
        <title>Mutant phenotypes for thousands of bacterial genes of unknown function.</title>
        <authorList>
            <person name="Price M.N."/>
            <person name="Wetmore K.M."/>
            <person name="Waters R.J."/>
            <person name="Callaghan M."/>
            <person name="Ray J."/>
            <person name="Liu H."/>
            <person name="Kuehl J.V."/>
            <person name="Melnyk R.A."/>
            <person name="Lamson J.S."/>
            <person name="Suh Y."/>
            <person name="Carlson H.K."/>
            <person name="Esquivel Z."/>
            <person name="Sadeeshkumar H."/>
            <person name="Chakraborty R."/>
            <person name="Zane G.M."/>
            <person name="Rubin B.E."/>
            <person name="Wall J.D."/>
            <person name="Visel A."/>
            <person name="Bristow J."/>
            <person name="Blow M.J."/>
            <person name="Arkin A.P."/>
            <person name="Deutschbauer A.M."/>
        </authorList>
    </citation>
    <scope>NUCLEOTIDE SEQUENCE [LARGE SCALE GENOMIC DNA]</scope>
    <source>
        <strain evidence="1 2">FW300-N2E3</strain>
    </source>
</reference>
<dbReference type="RefSeq" id="WP_054595280.1">
    <property type="nucleotide sequence ID" value="NZ_CP012830.1"/>
</dbReference>
<dbReference type="Pfam" id="PF09907">
    <property type="entry name" value="HigB_toxin"/>
    <property type="match status" value="1"/>
</dbReference>
<evidence type="ECO:0008006" key="3">
    <source>
        <dbReference type="Google" id="ProtNLM"/>
    </source>
</evidence>
<dbReference type="GO" id="GO:0110001">
    <property type="term" value="C:toxin-antitoxin complex"/>
    <property type="evidence" value="ECO:0007669"/>
    <property type="project" value="InterPro"/>
</dbReference>
<dbReference type="AlphaFoldDB" id="A0A0N9WHT8"/>
<dbReference type="GO" id="GO:0003723">
    <property type="term" value="F:RNA binding"/>
    <property type="evidence" value="ECO:0007669"/>
    <property type="project" value="InterPro"/>
</dbReference>
<organism evidence="1 2">
    <name type="scientific">Pseudomonas fluorescens</name>
    <dbReference type="NCBI Taxonomy" id="294"/>
    <lineage>
        <taxon>Bacteria</taxon>
        <taxon>Pseudomonadati</taxon>
        <taxon>Pseudomonadota</taxon>
        <taxon>Gammaproteobacteria</taxon>
        <taxon>Pseudomonadales</taxon>
        <taxon>Pseudomonadaceae</taxon>
        <taxon>Pseudomonas</taxon>
    </lineage>
</organism>
<protein>
    <recommendedName>
        <fullName evidence="3">Type II toxin-antitoxin system HigB family toxin</fullName>
    </recommendedName>
</protein>
<sequence>MRVITEKRIWEAKEQWPHSANALDQWYRQVKRNSPGDFAAMKAMFPATDKVGAFHVFDIGGNKLRLIAVVHYAAQRLYIKQVLDHREYDKGKWKEERR</sequence>
<name>A0A0N9WHT8_PSEFL</name>
<accession>A0A0N9WHT8</accession>
<dbReference type="EMBL" id="CP012830">
    <property type="protein sequence ID" value="ALI01911.1"/>
    <property type="molecule type" value="Genomic_DNA"/>
</dbReference>
<dbReference type="OrthoDB" id="9799912at2"/>
<dbReference type="GO" id="GO:0004519">
    <property type="term" value="F:endonuclease activity"/>
    <property type="evidence" value="ECO:0007669"/>
    <property type="project" value="InterPro"/>
</dbReference>
<proteinExistence type="predicted"/>